<dbReference type="PANTHER" id="PTHR22946:SF9">
    <property type="entry name" value="POLYKETIDE TRANSFERASE AF380"/>
    <property type="match status" value="1"/>
</dbReference>
<sequence>MPSRSPCRLARHLLVLGLLLLPFAAQEVRAVETLRTSVGGSEIAVHLYVPDGQGPFPVLILSHGSPRKPSARAKFGEATLAAIAKTFMARGVLVAVPIRRGYGGEGSGWAEGYGRCESADYYGGGLATAQDIRAAASAVRDRPDADPRRLVYMGVSAGGWGSIAAATYRDSGLLGVVNFAGGRGSRGPNDVCSEEALISAAGRYGGHARTPELWLYSSNDLFFGPDLAKRLHSAFTAAGGKARFVSAPAYGQDGHGYINAVGSWRGEVEGFLRGIGFMR</sequence>
<accession>A0A2S4LUY0</accession>
<organism evidence="4 5">
    <name type="scientific">Bosea psychrotolerans</name>
    <dbReference type="NCBI Taxonomy" id="1871628"/>
    <lineage>
        <taxon>Bacteria</taxon>
        <taxon>Pseudomonadati</taxon>
        <taxon>Pseudomonadota</taxon>
        <taxon>Alphaproteobacteria</taxon>
        <taxon>Hyphomicrobiales</taxon>
        <taxon>Boseaceae</taxon>
        <taxon>Bosea</taxon>
    </lineage>
</organism>
<evidence type="ECO:0000259" key="3">
    <source>
        <dbReference type="Pfam" id="PF00326"/>
    </source>
</evidence>
<proteinExistence type="predicted"/>
<evidence type="ECO:0000313" key="4">
    <source>
        <dbReference type="EMBL" id="POR46234.1"/>
    </source>
</evidence>
<reference evidence="4 5" key="1">
    <citation type="submission" date="2018-01" db="EMBL/GenBank/DDBJ databases">
        <title>Genomic Encyclopedia of Type Strains, Phase III (KMG-III): the genomes of soil and plant-associated and newly described type strains.</title>
        <authorList>
            <person name="Whitman W."/>
        </authorList>
    </citation>
    <scope>NUCLEOTIDE SEQUENCE [LARGE SCALE GENOMIC DNA]</scope>
    <source>
        <strain evidence="4 5">1131</strain>
    </source>
</reference>
<dbReference type="InterPro" id="IPR029058">
    <property type="entry name" value="AB_hydrolase_fold"/>
</dbReference>
<dbReference type="GO" id="GO:0052689">
    <property type="term" value="F:carboxylic ester hydrolase activity"/>
    <property type="evidence" value="ECO:0007669"/>
    <property type="project" value="UniProtKB-ARBA"/>
</dbReference>
<feature type="domain" description="Peptidase S9 prolyl oligopeptidase catalytic" evidence="3">
    <location>
        <begin position="84"/>
        <end position="167"/>
    </location>
</feature>
<dbReference type="GO" id="GO:0008236">
    <property type="term" value="F:serine-type peptidase activity"/>
    <property type="evidence" value="ECO:0007669"/>
    <property type="project" value="InterPro"/>
</dbReference>
<dbReference type="RefSeq" id="WP_103721154.1">
    <property type="nucleotide sequence ID" value="NZ_PQFZ01000026.1"/>
</dbReference>
<keyword evidence="1" id="KW-0378">Hydrolase</keyword>
<name>A0A2S4LUY0_9HYPH</name>
<dbReference type="SUPFAM" id="SSF53474">
    <property type="entry name" value="alpha/beta-Hydrolases"/>
    <property type="match status" value="1"/>
</dbReference>
<dbReference type="Proteomes" id="UP000236919">
    <property type="component" value="Unassembled WGS sequence"/>
</dbReference>
<feature type="signal peptide" evidence="2">
    <location>
        <begin position="1"/>
        <end position="30"/>
    </location>
</feature>
<dbReference type="Pfam" id="PF00326">
    <property type="entry name" value="Peptidase_S9"/>
    <property type="match status" value="1"/>
</dbReference>
<keyword evidence="5" id="KW-1185">Reference proteome</keyword>
<dbReference type="PANTHER" id="PTHR22946">
    <property type="entry name" value="DIENELACTONE HYDROLASE DOMAIN-CONTAINING PROTEIN-RELATED"/>
    <property type="match status" value="1"/>
</dbReference>
<evidence type="ECO:0000256" key="1">
    <source>
        <dbReference type="ARBA" id="ARBA00022801"/>
    </source>
</evidence>
<protein>
    <submittedName>
        <fullName evidence="4">Prolyl oligopeptidase family protein</fullName>
    </submittedName>
</protein>
<comment type="caution">
    <text evidence="4">The sequence shown here is derived from an EMBL/GenBank/DDBJ whole genome shotgun (WGS) entry which is preliminary data.</text>
</comment>
<gene>
    <name evidence="4" type="ORF">CYD53_12616</name>
</gene>
<dbReference type="InterPro" id="IPR001375">
    <property type="entry name" value="Peptidase_S9_cat"/>
</dbReference>
<evidence type="ECO:0000313" key="5">
    <source>
        <dbReference type="Proteomes" id="UP000236919"/>
    </source>
</evidence>
<dbReference type="EMBL" id="PQFZ01000026">
    <property type="protein sequence ID" value="POR46234.1"/>
    <property type="molecule type" value="Genomic_DNA"/>
</dbReference>
<dbReference type="Gene3D" id="3.40.50.1820">
    <property type="entry name" value="alpha/beta hydrolase"/>
    <property type="match status" value="1"/>
</dbReference>
<dbReference type="AlphaFoldDB" id="A0A2S4LUY0"/>
<dbReference type="InterPro" id="IPR050261">
    <property type="entry name" value="FrsA_esterase"/>
</dbReference>
<keyword evidence="2" id="KW-0732">Signal</keyword>
<dbReference type="GO" id="GO:0006508">
    <property type="term" value="P:proteolysis"/>
    <property type="evidence" value="ECO:0007669"/>
    <property type="project" value="InterPro"/>
</dbReference>
<feature type="chain" id="PRO_5015397533" evidence="2">
    <location>
        <begin position="31"/>
        <end position="279"/>
    </location>
</feature>
<evidence type="ECO:0000256" key="2">
    <source>
        <dbReference type="SAM" id="SignalP"/>
    </source>
</evidence>